<dbReference type="GO" id="GO:0035312">
    <property type="term" value="F:5'-3' DNA exonuclease activity"/>
    <property type="evidence" value="ECO:0007669"/>
    <property type="project" value="TreeGrafter"/>
</dbReference>
<dbReference type="Gene3D" id="3.20.20.140">
    <property type="entry name" value="Metal-dependent hydrolases"/>
    <property type="match status" value="1"/>
</dbReference>
<evidence type="ECO:0000313" key="2">
    <source>
        <dbReference type="EMBL" id="KKS42716.1"/>
    </source>
</evidence>
<proteinExistence type="predicted"/>
<protein>
    <recommendedName>
        <fullName evidence="1">Polymerase/histidinol phosphatase N-terminal domain-containing protein</fullName>
    </recommendedName>
</protein>
<dbReference type="InterPro" id="IPR052018">
    <property type="entry name" value="PHP_domain"/>
</dbReference>
<dbReference type="Gene3D" id="1.10.150.650">
    <property type="match status" value="1"/>
</dbReference>
<sequence length="293" mass="32839">MDKLDLHFHSNYSDGKLPVSEIAAIIKSEKLKFCALVDHDSVAGVRELETCLNGSGTKVITGVELTARYNENEIHILAYDFNIDVAAEILKERKELVGLQKIEEMKKAIQLFRGEGFEITDGLVPSEKQPVGLTVALDVCASRFNQDLFTKRHAKLIIPEEVYYEYQAPGKSCAVERSDITAEWLVKKFKRVARDLIIAHPFVSVSVVTKPLNEKDISNLVRIGLTGVEVYHNETSDEQISLVKRIVRERGLHYTGGSDSHGKKGDTPIGQYGSNRTIPDFYLSNYNSNIELN</sequence>
<dbReference type="PANTHER" id="PTHR42924:SF3">
    <property type="entry name" value="POLYMERASE_HISTIDINOL PHOSPHATASE N-TERMINAL DOMAIN-CONTAINING PROTEIN"/>
    <property type="match status" value="1"/>
</dbReference>
<name>A0A0G1B8R3_9BACT</name>
<feature type="domain" description="Polymerase/histidinol phosphatase N-terminal" evidence="1">
    <location>
        <begin position="4"/>
        <end position="69"/>
    </location>
</feature>
<dbReference type="InterPro" id="IPR003141">
    <property type="entry name" value="Pol/His_phosphatase_N"/>
</dbReference>
<dbReference type="InterPro" id="IPR016195">
    <property type="entry name" value="Pol/histidinol_Pase-like"/>
</dbReference>
<dbReference type="PANTHER" id="PTHR42924">
    <property type="entry name" value="EXONUCLEASE"/>
    <property type="match status" value="1"/>
</dbReference>
<evidence type="ECO:0000259" key="1">
    <source>
        <dbReference type="SMART" id="SM00481"/>
    </source>
</evidence>
<dbReference type="InterPro" id="IPR004013">
    <property type="entry name" value="PHP_dom"/>
</dbReference>
<dbReference type="GO" id="GO:0004534">
    <property type="term" value="F:5'-3' RNA exonuclease activity"/>
    <property type="evidence" value="ECO:0007669"/>
    <property type="project" value="TreeGrafter"/>
</dbReference>
<dbReference type="Proteomes" id="UP000034516">
    <property type="component" value="Unassembled WGS sequence"/>
</dbReference>
<comment type="caution">
    <text evidence="2">The sequence shown here is derived from an EMBL/GenBank/DDBJ whole genome shotgun (WGS) entry which is preliminary data.</text>
</comment>
<evidence type="ECO:0000313" key="3">
    <source>
        <dbReference type="Proteomes" id="UP000034516"/>
    </source>
</evidence>
<dbReference type="SUPFAM" id="SSF89550">
    <property type="entry name" value="PHP domain-like"/>
    <property type="match status" value="1"/>
</dbReference>
<gene>
    <name evidence="2" type="ORF">UV02_C0008G0011</name>
</gene>
<organism evidence="2 3">
    <name type="scientific">Candidatus Kuenenbacteria bacterium GW2011_GWA2_42_15</name>
    <dbReference type="NCBI Taxonomy" id="1618677"/>
    <lineage>
        <taxon>Bacteria</taxon>
        <taxon>Candidatus Kueneniibacteriota</taxon>
    </lineage>
</organism>
<accession>A0A0G1B8R3</accession>
<dbReference type="AlphaFoldDB" id="A0A0G1B8R3"/>
<reference evidence="2 3" key="1">
    <citation type="journal article" date="2015" name="Nature">
        <title>rRNA introns, odd ribosomes, and small enigmatic genomes across a large radiation of phyla.</title>
        <authorList>
            <person name="Brown C.T."/>
            <person name="Hug L.A."/>
            <person name="Thomas B.C."/>
            <person name="Sharon I."/>
            <person name="Castelle C.J."/>
            <person name="Singh A."/>
            <person name="Wilkins M.J."/>
            <person name="Williams K.H."/>
            <person name="Banfield J.F."/>
        </authorList>
    </citation>
    <scope>NUCLEOTIDE SEQUENCE [LARGE SCALE GENOMIC DNA]</scope>
</reference>
<dbReference type="SMART" id="SM00481">
    <property type="entry name" value="POLIIIAc"/>
    <property type="match status" value="1"/>
</dbReference>
<dbReference type="EMBL" id="LCCW01000008">
    <property type="protein sequence ID" value="KKS42716.1"/>
    <property type="molecule type" value="Genomic_DNA"/>
</dbReference>
<dbReference type="Pfam" id="PF02811">
    <property type="entry name" value="PHP"/>
    <property type="match status" value="1"/>
</dbReference>